<organism evidence="6 7">
    <name type="scientific">Trichonephila inaurata madagascariensis</name>
    <dbReference type="NCBI Taxonomy" id="2747483"/>
    <lineage>
        <taxon>Eukaryota</taxon>
        <taxon>Metazoa</taxon>
        <taxon>Ecdysozoa</taxon>
        <taxon>Arthropoda</taxon>
        <taxon>Chelicerata</taxon>
        <taxon>Arachnida</taxon>
        <taxon>Araneae</taxon>
        <taxon>Araneomorphae</taxon>
        <taxon>Entelegynae</taxon>
        <taxon>Araneoidea</taxon>
        <taxon>Nephilidae</taxon>
        <taxon>Trichonephila</taxon>
        <taxon>Trichonephila inaurata</taxon>
    </lineage>
</organism>
<keyword evidence="2 4" id="KW-0863">Zinc-finger</keyword>
<dbReference type="PANTHER" id="PTHR33273:SF4">
    <property type="entry name" value="ENDONUCLEASE_EXONUCLEASE_PHOSPHATASE DOMAIN-CONTAINING PROTEIN"/>
    <property type="match status" value="1"/>
</dbReference>
<feature type="domain" description="RING-type" evidence="5">
    <location>
        <begin position="912"/>
        <end position="938"/>
    </location>
</feature>
<evidence type="ECO:0000256" key="1">
    <source>
        <dbReference type="ARBA" id="ARBA00022723"/>
    </source>
</evidence>
<proteinExistence type="predicted"/>
<evidence type="ECO:0000256" key="2">
    <source>
        <dbReference type="ARBA" id="ARBA00022771"/>
    </source>
</evidence>
<dbReference type="InterPro" id="IPR027370">
    <property type="entry name" value="Znf-RING_euk"/>
</dbReference>
<accession>A0A8X6Y3S0</accession>
<gene>
    <name evidence="6" type="primary">X-elementORF2_116</name>
    <name evidence="6" type="ORF">TNIN_349241</name>
</gene>
<dbReference type="OrthoDB" id="6437002at2759"/>
<dbReference type="InterPro" id="IPR036691">
    <property type="entry name" value="Endo/exonu/phosph_ase_sf"/>
</dbReference>
<comment type="caution">
    <text evidence="6">The sequence shown here is derived from an EMBL/GenBank/DDBJ whole genome shotgun (WGS) entry which is preliminary data.</text>
</comment>
<evidence type="ECO:0000313" key="7">
    <source>
        <dbReference type="Proteomes" id="UP000886998"/>
    </source>
</evidence>
<dbReference type="PROSITE" id="PS00518">
    <property type="entry name" value="ZF_RING_1"/>
    <property type="match status" value="1"/>
</dbReference>
<keyword evidence="1" id="KW-0479">Metal-binding</keyword>
<keyword evidence="3" id="KW-0862">Zinc</keyword>
<dbReference type="GO" id="GO:0008270">
    <property type="term" value="F:zinc ion binding"/>
    <property type="evidence" value="ECO:0007669"/>
    <property type="project" value="UniProtKB-KW"/>
</dbReference>
<evidence type="ECO:0000313" key="6">
    <source>
        <dbReference type="EMBL" id="GFY63673.1"/>
    </source>
</evidence>
<dbReference type="SUPFAM" id="SSF56219">
    <property type="entry name" value="DNase I-like"/>
    <property type="match status" value="1"/>
</dbReference>
<dbReference type="Proteomes" id="UP000886998">
    <property type="component" value="Unassembled WGS sequence"/>
</dbReference>
<dbReference type="PANTHER" id="PTHR33273">
    <property type="entry name" value="DOMAIN-CONTAINING PROTEIN, PUTATIVE-RELATED"/>
    <property type="match status" value="1"/>
</dbReference>
<dbReference type="CDD" id="cd16449">
    <property type="entry name" value="RING-HC"/>
    <property type="match status" value="1"/>
</dbReference>
<keyword evidence="7" id="KW-1185">Reference proteome</keyword>
<evidence type="ECO:0000256" key="3">
    <source>
        <dbReference type="ARBA" id="ARBA00022833"/>
    </source>
</evidence>
<keyword evidence="6" id="KW-0548">Nucleotidyltransferase</keyword>
<evidence type="ECO:0000259" key="5">
    <source>
        <dbReference type="PROSITE" id="PS50089"/>
    </source>
</evidence>
<dbReference type="GO" id="GO:0003964">
    <property type="term" value="F:RNA-directed DNA polymerase activity"/>
    <property type="evidence" value="ECO:0007669"/>
    <property type="project" value="UniProtKB-KW"/>
</dbReference>
<evidence type="ECO:0000256" key="4">
    <source>
        <dbReference type="PROSITE-ProRule" id="PRU00175"/>
    </source>
</evidence>
<name>A0A8X6Y3S0_9ARAC</name>
<dbReference type="InterPro" id="IPR001841">
    <property type="entry name" value="Znf_RING"/>
</dbReference>
<reference evidence="6" key="1">
    <citation type="submission" date="2020-08" db="EMBL/GenBank/DDBJ databases">
        <title>Multicomponent nature underlies the extraordinary mechanical properties of spider dragline silk.</title>
        <authorList>
            <person name="Kono N."/>
            <person name="Nakamura H."/>
            <person name="Mori M."/>
            <person name="Yoshida Y."/>
            <person name="Ohtoshi R."/>
            <person name="Malay A.D."/>
            <person name="Moran D.A.P."/>
            <person name="Tomita M."/>
            <person name="Numata K."/>
            <person name="Arakawa K."/>
        </authorList>
    </citation>
    <scope>NUCLEOTIDE SEQUENCE</scope>
</reference>
<dbReference type="EMBL" id="BMAV01014888">
    <property type="protein sequence ID" value="GFY63673.1"/>
    <property type="molecule type" value="Genomic_DNA"/>
</dbReference>
<dbReference type="Gene3D" id="3.60.10.10">
    <property type="entry name" value="Endonuclease/exonuclease/phosphatase"/>
    <property type="match status" value="1"/>
</dbReference>
<dbReference type="InterPro" id="IPR005135">
    <property type="entry name" value="Endo/exonuclease/phosphatase"/>
</dbReference>
<keyword evidence="6" id="KW-0808">Transferase</keyword>
<sequence>MEFSSDDQSVVMEEINPPTITDEQRCNNLKSIEKQIRIFAARKDYVSEMLDIEKSSPGPTTETIQKLEADAASLDEKIKDLEGNMLELLPCPVPLCAHNFKFNKNNKKRSAEPIIRPSKLTAKINKNSNMDVENFKIPRKTVKSNNVPKEDPKITATNNKFAVLNTANDDVEDVTPAAPKIKPIMMKLFPEYNLILQELHRTHPSATNTHVGGYIKIQAESSDHHREITNFLTDKKAQYYISIMSNSLFGLTIFSWNADGVRSRIVEIRDFIDKHSPDLMLIQETHLRPEHSFNIPNYLCYRDDRTNSARGWGGTAILIKRSIPHFHVPTPPLLTGVEATLVALTPSDQEPFLVASIYIPPNPIYRNLGADLDALFKIFKAAFIAGDYNAKHTSWGCTNSDPRGNYLLRYITNNNIDLISPPTPTRYGTDSASTLDYALTKNLIWPCTADSIPELSSDHNPVRFHFPRTSNFEMPPPQLNTTWSIFTNILANPDNFELPTANSTQEIDSQVSNLTNEILNAHASASKPFYHTEQPYVQGELKDLIKERNKARKTWQLSRHPQHKAELNRLQNKIKRKIYHYRQQAWEDNLSTLNAEDSSLWGIAKAFRKKSAPISALNGPTVVPIALFRAKRIGRQPLAAVAVFYSFLPIFTAYTTTTWIWLTTTIRTWNAPTYPCRPQGPPHQTFSPPVNSLSKCKTRSRSSHSKALKNLFSRPLHDYFDDPEVSEFFQRRNFPKTNQKTEKPLSNNSTKYSPVKGVIGKVTNEMAASNAEELYVETGCLEKIIGPSEPNTSLSRNGQNIRQFQANHHTDGSAGVILNGREGNDGSNSEACIPRILAHDEENLSIIEEDESSETNQNTDMNEPIEDYFKYPSLLARRKLLERQKELESIIKAQKLKTNKYVKQLLENDFSCVICMDVLIKPVLLNCSHSFCQHCIRKQEALNDRQAAEESDNEEDPFEEMFMDVVADWATIMNDFLDNDPDDTVIITEGLPAPPSSIDSDA</sequence>
<dbReference type="InterPro" id="IPR013083">
    <property type="entry name" value="Znf_RING/FYVE/PHD"/>
</dbReference>
<dbReference type="Pfam" id="PF13445">
    <property type="entry name" value="zf-RING_UBOX"/>
    <property type="match status" value="1"/>
</dbReference>
<dbReference type="SMART" id="SM00184">
    <property type="entry name" value="RING"/>
    <property type="match status" value="1"/>
</dbReference>
<dbReference type="Pfam" id="PF03372">
    <property type="entry name" value="Exo_endo_phos"/>
    <property type="match status" value="1"/>
</dbReference>
<dbReference type="AlphaFoldDB" id="A0A8X6Y3S0"/>
<dbReference type="Gene3D" id="3.30.40.10">
    <property type="entry name" value="Zinc/RING finger domain, C3HC4 (zinc finger)"/>
    <property type="match status" value="1"/>
</dbReference>
<keyword evidence="6" id="KW-0695">RNA-directed DNA polymerase</keyword>
<dbReference type="InterPro" id="IPR017907">
    <property type="entry name" value="Znf_RING_CS"/>
</dbReference>
<dbReference type="PROSITE" id="PS50089">
    <property type="entry name" value="ZF_RING_2"/>
    <property type="match status" value="1"/>
</dbReference>
<protein>
    <submittedName>
        <fullName evidence="6">Putative RNA-directed DNA polymerase from transposon X-element</fullName>
    </submittedName>
</protein>
<dbReference type="SUPFAM" id="SSF57850">
    <property type="entry name" value="RING/U-box"/>
    <property type="match status" value="1"/>
</dbReference>